<proteinExistence type="predicted"/>
<protein>
    <recommendedName>
        <fullName evidence="3">Endonuclease/exonuclease/phosphatase domain-containing protein</fullName>
    </recommendedName>
</protein>
<keyword evidence="2" id="KW-1185">Reference proteome</keyword>
<dbReference type="EMBL" id="WHWB01032471">
    <property type="protein sequence ID" value="KAJ7425601.1"/>
    <property type="molecule type" value="Genomic_DNA"/>
</dbReference>
<evidence type="ECO:0000313" key="2">
    <source>
        <dbReference type="Proteomes" id="UP001145742"/>
    </source>
</evidence>
<name>A0ABQ9DNA5_9PASS</name>
<evidence type="ECO:0000313" key="1">
    <source>
        <dbReference type="EMBL" id="KAJ7425601.1"/>
    </source>
</evidence>
<evidence type="ECO:0008006" key="3">
    <source>
        <dbReference type="Google" id="ProtNLM"/>
    </source>
</evidence>
<comment type="caution">
    <text evidence="1">The sequence shown here is derived from an EMBL/GenBank/DDBJ whole genome shotgun (WGS) entry which is preliminary data.</text>
</comment>
<dbReference type="SUPFAM" id="SSF56219">
    <property type="entry name" value="DNase I-like"/>
    <property type="match status" value="1"/>
</dbReference>
<dbReference type="Gene3D" id="3.60.10.10">
    <property type="entry name" value="Endonuclease/exonuclease/phosphatase"/>
    <property type="match status" value="1"/>
</dbReference>
<organism evidence="1 2">
    <name type="scientific">Willisornis vidua</name>
    <name type="common">Xingu scale-backed antbird</name>
    <dbReference type="NCBI Taxonomy" id="1566151"/>
    <lineage>
        <taxon>Eukaryota</taxon>
        <taxon>Metazoa</taxon>
        <taxon>Chordata</taxon>
        <taxon>Craniata</taxon>
        <taxon>Vertebrata</taxon>
        <taxon>Euteleostomi</taxon>
        <taxon>Archelosauria</taxon>
        <taxon>Archosauria</taxon>
        <taxon>Dinosauria</taxon>
        <taxon>Saurischia</taxon>
        <taxon>Theropoda</taxon>
        <taxon>Coelurosauria</taxon>
        <taxon>Aves</taxon>
        <taxon>Neognathae</taxon>
        <taxon>Neoaves</taxon>
        <taxon>Telluraves</taxon>
        <taxon>Australaves</taxon>
        <taxon>Passeriformes</taxon>
        <taxon>Thamnophilidae</taxon>
        <taxon>Willisornis</taxon>
    </lineage>
</organism>
<dbReference type="Proteomes" id="UP001145742">
    <property type="component" value="Unassembled WGS sequence"/>
</dbReference>
<accession>A0ABQ9DNA5</accession>
<dbReference type="InterPro" id="IPR036691">
    <property type="entry name" value="Endo/exonu/phosph_ase_sf"/>
</dbReference>
<gene>
    <name evidence="1" type="ORF">WISP_22947</name>
</gene>
<sequence>MSAVILDQSSWLNLETLTHLMLCDLHDHKGSLLHWKTLKLQSGSVGFDLARNCWRISNSLMVVLQSVYAPTLQADPAEKDKFYTDLCRLTQKVPADDKIIILGDFNTRVAWIDLESCPDPEQHLALGLIKLLEIPMGPLPELVQVPLNGILSFRHDNHTTQLGVICKCAEEPFVYANKEDFK</sequence>
<reference evidence="1" key="1">
    <citation type="submission" date="2019-10" db="EMBL/GenBank/DDBJ databases">
        <authorList>
            <person name="Soares A.E.R."/>
            <person name="Aleixo A."/>
            <person name="Schneider P."/>
            <person name="Miyaki C.Y."/>
            <person name="Schneider M.P."/>
            <person name="Mello C."/>
            <person name="Vasconcelos A.T.R."/>
        </authorList>
    </citation>
    <scope>NUCLEOTIDE SEQUENCE</scope>
    <source>
        <tissue evidence="1">Muscle</tissue>
    </source>
</reference>